<name>A0AAV4QIJ5_9ARAC</name>
<organism evidence="2 3">
    <name type="scientific">Caerostris darwini</name>
    <dbReference type="NCBI Taxonomy" id="1538125"/>
    <lineage>
        <taxon>Eukaryota</taxon>
        <taxon>Metazoa</taxon>
        <taxon>Ecdysozoa</taxon>
        <taxon>Arthropoda</taxon>
        <taxon>Chelicerata</taxon>
        <taxon>Arachnida</taxon>
        <taxon>Araneae</taxon>
        <taxon>Araneomorphae</taxon>
        <taxon>Entelegynae</taxon>
        <taxon>Araneoidea</taxon>
        <taxon>Araneidae</taxon>
        <taxon>Caerostris</taxon>
    </lineage>
</organism>
<accession>A0AAV4QIJ5</accession>
<keyword evidence="3" id="KW-1185">Reference proteome</keyword>
<gene>
    <name evidence="2" type="ORF">CDAR_391621</name>
</gene>
<dbReference type="EMBL" id="BPLQ01004594">
    <property type="protein sequence ID" value="GIY09255.1"/>
    <property type="molecule type" value="Genomic_DNA"/>
</dbReference>
<feature type="region of interest" description="Disordered" evidence="1">
    <location>
        <begin position="84"/>
        <end position="110"/>
    </location>
</feature>
<dbReference type="Proteomes" id="UP001054837">
    <property type="component" value="Unassembled WGS sequence"/>
</dbReference>
<evidence type="ECO:0000256" key="1">
    <source>
        <dbReference type="SAM" id="MobiDB-lite"/>
    </source>
</evidence>
<evidence type="ECO:0000313" key="3">
    <source>
        <dbReference type="Proteomes" id="UP001054837"/>
    </source>
</evidence>
<dbReference type="AlphaFoldDB" id="A0AAV4QIJ5"/>
<comment type="caution">
    <text evidence="2">The sequence shown here is derived from an EMBL/GenBank/DDBJ whole genome shotgun (WGS) entry which is preliminary data.</text>
</comment>
<protein>
    <submittedName>
        <fullName evidence="2">Uncharacterized protein</fullName>
    </submittedName>
</protein>
<sequence length="172" mass="18998">MEQIGDGDVLMSLGLYVSSGIGWSDTFLSSLWELAIPSKYRSADPNHWPTLICFRCNNDHHQPIIHQNHLLIRGKTLRYKMPLLPPRGVSKKGPPTGVRIPPGEEPDETLRQGRMEGTRKPVLNYVVALPALTCIRVIDPRMCQAVWSIGSGNGVLPGRMEKGCSLSRKGGC</sequence>
<reference evidence="2 3" key="1">
    <citation type="submission" date="2021-06" db="EMBL/GenBank/DDBJ databases">
        <title>Caerostris darwini draft genome.</title>
        <authorList>
            <person name="Kono N."/>
            <person name="Arakawa K."/>
        </authorList>
    </citation>
    <scope>NUCLEOTIDE SEQUENCE [LARGE SCALE GENOMIC DNA]</scope>
</reference>
<evidence type="ECO:0000313" key="2">
    <source>
        <dbReference type="EMBL" id="GIY09255.1"/>
    </source>
</evidence>
<proteinExistence type="predicted"/>